<protein>
    <submittedName>
        <fullName evidence="2">Uncharacterized protein</fullName>
    </submittedName>
</protein>
<name>A0ABP7YTC2_9ACTN</name>
<keyword evidence="3" id="KW-1185">Reference proteome</keyword>
<accession>A0ABP7YTC2</accession>
<gene>
    <name evidence="2" type="ORF">GCM10022416_28010</name>
</gene>
<evidence type="ECO:0000256" key="1">
    <source>
        <dbReference type="SAM" id="SignalP"/>
    </source>
</evidence>
<evidence type="ECO:0000313" key="3">
    <source>
        <dbReference type="Proteomes" id="UP001500266"/>
    </source>
</evidence>
<feature type="signal peptide" evidence="1">
    <location>
        <begin position="1"/>
        <end position="28"/>
    </location>
</feature>
<dbReference type="RefSeq" id="WP_345021353.1">
    <property type="nucleotide sequence ID" value="NZ_BAABDO010000034.1"/>
</dbReference>
<sequence length="77" mass="7769">MLKKAAATAGLAIGAAAGALLLSSPAHAGVRGEDPDVNAQQQKQAVSVTANNVNKNTLANTNTIRNKASLLDLLTGF</sequence>
<evidence type="ECO:0000313" key="2">
    <source>
        <dbReference type="EMBL" id="GAA4140630.1"/>
    </source>
</evidence>
<comment type="caution">
    <text evidence="2">The sequence shown here is derived from an EMBL/GenBank/DDBJ whole genome shotgun (WGS) entry which is preliminary data.</text>
</comment>
<reference evidence="3" key="1">
    <citation type="journal article" date="2019" name="Int. J. Syst. Evol. Microbiol.">
        <title>The Global Catalogue of Microorganisms (GCM) 10K type strain sequencing project: providing services to taxonomists for standard genome sequencing and annotation.</title>
        <authorList>
            <consortium name="The Broad Institute Genomics Platform"/>
            <consortium name="The Broad Institute Genome Sequencing Center for Infectious Disease"/>
            <person name="Wu L."/>
            <person name="Ma J."/>
        </authorList>
    </citation>
    <scope>NUCLEOTIDE SEQUENCE [LARGE SCALE GENOMIC DNA]</scope>
    <source>
        <strain evidence="3">JCM 17316</strain>
    </source>
</reference>
<feature type="chain" id="PRO_5046931377" evidence="1">
    <location>
        <begin position="29"/>
        <end position="77"/>
    </location>
</feature>
<dbReference type="Proteomes" id="UP001500266">
    <property type="component" value="Unassembled WGS sequence"/>
</dbReference>
<keyword evidence="1" id="KW-0732">Signal</keyword>
<dbReference type="EMBL" id="BAABDO010000034">
    <property type="protein sequence ID" value="GAA4140630.1"/>
    <property type="molecule type" value="Genomic_DNA"/>
</dbReference>
<proteinExistence type="predicted"/>
<organism evidence="2 3">
    <name type="scientific">Actinomadura keratinilytica</name>
    <dbReference type="NCBI Taxonomy" id="547461"/>
    <lineage>
        <taxon>Bacteria</taxon>
        <taxon>Bacillati</taxon>
        <taxon>Actinomycetota</taxon>
        <taxon>Actinomycetes</taxon>
        <taxon>Streptosporangiales</taxon>
        <taxon>Thermomonosporaceae</taxon>
        <taxon>Actinomadura</taxon>
    </lineage>
</organism>